<reference evidence="4 5" key="1">
    <citation type="submission" date="2018-02" db="EMBL/GenBank/DDBJ databases">
        <title>Genome sequence of the basidiomycete white-rot fungus Phlebia centrifuga.</title>
        <authorList>
            <person name="Granchi Z."/>
            <person name="Peng M."/>
            <person name="de Vries R.P."/>
            <person name="Hilden K."/>
            <person name="Makela M.R."/>
            <person name="Grigoriev I."/>
            <person name="Riley R."/>
        </authorList>
    </citation>
    <scope>NUCLEOTIDE SEQUENCE [LARGE SCALE GENOMIC DNA]</scope>
    <source>
        <strain evidence="4 5">FBCC195</strain>
    </source>
</reference>
<evidence type="ECO:0000256" key="2">
    <source>
        <dbReference type="ARBA" id="ARBA00023180"/>
    </source>
</evidence>
<organism evidence="4 5">
    <name type="scientific">Hermanssonia centrifuga</name>
    <dbReference type="NCBI Taxonomy" id="98765"/>
    <lineage>
        <taxon>Eukaryota</taxon>
        <taxon>Fungi</taxon>
        <taxon>Dikarya</taxon>
        <taxon>Basidiomycota</taxon>
        <taxon>Agaricomycotina</taxon>
        <taxon>Agaricomycetes</taxon>
        <taxon>Polyporales</taxon>
        <taxon>Meruliaceae</taxon>
        <taxon>Hermanssonia</taxon>
    </lineage>
</organism>
<dbReference type="GO" id="GO:0006798">
    <property type="term" value="P:polyphosphate catabolic process"/>
    <property type="evidence" value="ECO:0007669"/>
    <property type="project" value="TreeGrafter"/>
</dbReference>
<dbReference type="EMBL" id="MLYV02001125">
    <property type="protein sequence ID" value="PSR72928.1"/>
    <property type="molecule type" value="Genomic_DNA"/>
</dbReference>
<evidence type="ECO:0000313" key="4">
    <source>
        <dbReference type="EMBL" id="PSR72928.1"/>
    </source>
</evidence>
<dbReference type="STRING" id="98765.A0A2R6NL05"/>
<dbReference type="GO" id="GO:0005615">
    <property type="term" value="C:extracellular space"/>
    <property type="evidence" value="ECO:0007669"/>
    <property type="project" value="TreeGrafter"/>
</dbReference>
<dbReference type="Proteomes" id="UP000186601">
    <property type="component" value="Unassembled WGS sequence"/>
</dbReference>
<name>A0A2R6NL05_9APHY</name>
<protein>
    <submittedName>
        <fullName evidence="4">Uncharacterized protein</fullName>
    </submittedName>
</protein>
<dbReference type="PANTHER" id="PTHR10340:SF55">
    <property type="entry name" value="ENDOPOLYPHOSPHATASE"/>
    <property type="match status" value="1"/>
</dbReference>
<gene>
    <name evidence="4" type="ORF">PHLCEN_2v11231</name>
</gene>
<keyword evidence="5" id="KW-1185">Reference proteome</keyword>
<keyword evidence="2" id="KW-0325">Glycoprotein</keyword>
<feature type="non-terminal residue" evidence="4">
    <location>
        <position position="1"/>
    </location>
</feature>
<feature type="compositionally biased region" description="Polar residues" evidence="3">
    <location>
        <begin position="96"/>
        <end position="108"/>
    </location>
</feature>
<feature type="region of interest" description="Disordered" evidence="3">
    <location>
        <begin position="88"/>
        <end position="115"/>
    </location>
</feature>
<keyword evidence="1" id="KW-0378">Hydrolase</keyword>
<accession>A0A2R6NL05</accession>
<dbReference type="GO" id="GO:0000324">
    <property type="term" value="C:fungal-type vacuole"/>
    <property type="evidence" value="ECO:0007669"/>
    <property type="project" value="TreeGrafter"/>
</dbReference>
<dbReference type="GO" id="GO:0008081">
    <property type="term" value="F:phosphoric diester hydrolase activity"/>
    <property type="evidence" value="ECO:0007669"/>
    <property type="project" value="TreeGrafter"/>
</dbReference>
<dbReference type="AlphaFoldDB" id="A0A2R6NL05"/>
<dbReference type="PANTHER" id="PTHR10340">
    <property type="entry name" value="SPHINGOMYELIN PHOSPHODIESTERASE"/>
    <property type="match status" value="1"/>
</dbReference>
<dbReference type="GO" id="GO:0000298">
    <property type="term" value="F:endopolyphosphatase activity"/>
    <property type="evidence" value="ECO:0007669"/>
    <property type="project" value="TreeGrafter"/>
</dbReference>
<dbReference type="GO" id="GO:0004309">
    <property type="term" value="F:exopolyphosphatase activity"/>
    <property type="evidence" value="ECO:0007669"/>
    <property type="project" value="TreeGrafter"/>
</dbReference>
<evidence type="ECO:0000256" key="1">
    <source>
        <dbReference type="ARBA" id="ARBA00022801"/>
    </source>
</evidence>
<proteinExistence type="predicted"/>
<dbReference type="OrthoDB" id="348678at2759"/>
<evidence type="ECO:0000313" key="5">
    <source>
        <dbReference type="Proteomes" id="UP000186601"/>
    </source>
</evidence>
<comment type="caution">
    <text evidence="4">The sequence shown here is derived from an EMBL/GenBank/DDBJ whole genome shotgun (WGS) entry which is preliminary data.</text>
</comment>
<sequence length="271" mass="30532">FFFLDARRLQDHREQNGSAETSTELDPLKKHKQLYTTLLKDFSHISKPDKAQYDSLAVVNVSPSVVPNPYLPSFRIFSYNISGTPYRPGDLGETGGTQSDSNDSNHSLASGRHLGDHVDRDTVCNGEDSGNSTWLCRLSSPWHSSPESPSRINTLWTPLGFAQYYLPNMTGTEKRPPKWKLEYLTFSPSRLHPAAAEAGAGAQFHYPIPLKQLPRSLRNATRKKSKFAPYRMADLTITSWAGLARRLGKSKHEKLRGLFKQYMYMGAGEER</sequence>
<evidence type="ECO:0000256" key="3">
    <source>
        <dbReference type="SAM" id="MobiDB-lite"/>
    </source>
</evidence>